<dbReference type="Proteomes" id="UP000251670">
    <property type="component" value="Unassembled WGS sequence"/>
</dbReference>
<dbReference type="InterPro" id="IPR034660">
    <property type="entry name" value="DinB/YfiT-like"/>
</dbReference>
<proteinExistence type="predicted"/>
<name>A0A2X2WXE8_CHRJE</name>
<dbReference type="AlphaFoldDB" id="A0A2X2WXE8"/>
<dbReference type="InterPro" id="IPR011463">
    <property type="entry name" value="DUF1569"/>
</dbReference>
<accession>A0A2X2WXE8</accession>
<dbReference type="EMBL" id="FNEG01000005">
    <property type="protein sequence ID" value="SDJ32506.1"/>
    <property type="molecule type" value="Genomic_DNA"/>
</dbReference>
<evidence type="ECO:0000313" key="1">
    <source>
        <dbReference type="EMBL" id="SDJ32506.1"/>
    </source>
</evidence>
<dbReference type="Gene3D" id="1.20.120.450">
    <property type="entry name" value="dinb family like domain"/>
    <property type="match status" value="1"/>
</dbReference>
<sequence>MKKNLLKKEAADFIIARVKNLSVTHQPQWGIMTASEMLFHCNSCNRQILEEGRENKKTQVKQYLLRILALYIAPSFKKNIQGEPEHHTKGKTNDLDFAKYKEEFVGLINQFPLTTRSLTLSHPAFGNISTEEWGIAAYKHMDHHLRQFGL</sequence>
<evidence type="ECO:0000313" key="4">
    <source>
        <dbReference type="Proteomes" id="UP000251670"/>
    </source>
</evidence>
<organism evidence="2 4">
    <name type="scientific">Chryseobacterium jejuense</name>
    <dbReference type="NCBI Taxonomy" id="445960"/>
    <lineage>
        <taxon>Bacteria</taxon>
        <taxon>Pseudomonadati</taxon>
        <taxon>Bacteroidota</taxon>
        <taxon>Flavobacteriia</taxon>
        <taxon>Flavobacteriales</taxon>
        <taxon>Weeksellaceae</taxon>
        <taxon>Chryseobacterium group</taxon>
        <taxon>Chryseobacterium</taxon>
    </lineage>
</organism>
<evidence type="ECO:0000313" key="3">
    <source>
        <dbReference type="Proteomes" id="UP000199426"/>
    </source>
</evidence>
<dbReference type="OrthoDB" id="2599194at2"/>
<dbReference type="Proteomes" id="UP000199426">
    <property type="component" value="Unassembled WGS sequence"/>
</dbReference>
<evidence type="ECO:0000313" key="2">
    <source>
        <dbReference type="EMBL" id="SQB45358.1"/>
    </source>
</evidence>
<dbReference type="STRING" id="445960.SAMN05421542_3189"/>
<dbReference type="EMBL" id="UAWB01000006">
    <property type="protein sequence ID" value="SQB45358.1"/>
    <property type="molecule type" value="Genomic_DNA"/>
</dbReference>
<dbReference type="Pfam" id="PF07606">
    <property type="entry name" value="DUF1569"/>
    <property type="match status" value="1"/>
</dbReference>
<reference evidence="1 3" key="1">
    <citation type="submission" date="2016-10" db="EMBL/GenBank/DDBJ databases">
        <authorList>
            <person name="Varghese N."/>
            <person name="Submissions S."/>
        </authorList>
    </citation>
    <scope>NUCLEOTIDE SEQUENCE [LARGE SCALE GENOMIC DNA]</scope>
    <source>
        <strain evidence="1 3">DSM 19299</strain>
    </source>
</reference>
<gene>
    <name evidence="2" type="ORF">NCTC13492_02705</name>
    <name evidence="1" type="ORF">SAMN05421542_3189</name>
</gene>
<keyword evidence="3" id="KW-1185">Reference proteome</keyword>
<protein>
    <submittedName>
        <fullName evidence="2">Protein of uncharacterized function (DUF1569)</fullName>
    </submittedName>
</protein>
<dbReference type="RefSeq" id="WP_089737435.1">
    <property type="nucleotide sequence ID" value="NZ_FNEG01000005.1"/>
</dbReference>
<reference evidence="2 4" key="2">
    <citation type="submission" date="2018-06" db="EMBL/GenBank/DDBJ databases">
        <authorList>
            <consortium name="Pathogen Informatics"/>
            <person name="Doyle S."/>
        </authorList>
    </citation>
    <scope>NUCLEOTIDE SEQUENCE [LARGE SCALE GENOMIC DNA]</scope>
    <source>
        <strain evidence="2 4">NCTC13492</strain>
    </source>
</reference>